<dbReference type="AlphaFoldDB" id="R7Q650"/>
<dbReference type="KEGG" id="ccp:CHC_T00002487001"/>
<keyword evidence="2" id="KW-1185">Reference proteome</keyword>
<reference evidence="2" key="1">
    <citation type="journal article" date="2013" name="Proc. Natl. Acad. Sci. U.S.A.">
        <title>Genome structure and metabolic features in the red seaweed Chondrus crispus shed light on evolution of the Archaeplastida.</title>
        <authorList>
            <person name="Collen J."/>
            <person name="Porcel B."/>
            <person name="Carre W."/>
            <person name="Ball S.G."/>
            <person name="Chaparro C."/>
            <person name="Tonon T."/>
            <person name="Barbeyron T."/>
            <person name="Michel G."/>
            <person name="Noel B."/>
            <person name="Valentin K."/>
            <person name="Elias M."/>
            <person name="Artiguenave F."/>
            <person name="Arun A."/>
            <person name="Aury J.M."/>
            <person name="Barbosa-Neto J.F."/>
            <person name="Bothwell J.H."/>
            <person name="Bouget F.Y."/>
            <person name="Brillet L."/>
            <person name="Cabello-Hurtado F."/>
            <person name="Capella-Gutierrez S."/>
            <person name="Charrier B."/>
            <person name="Cladiere L."/>
            <person name="Cock J.M."/>
            <person name="Coelho S.M."/>
            <person name="Colleoni C."/>
            <person name="Czjzek M."/>
            <person name="Da Silva C."/>
            <person name="Delage L."/>
            <person name="Denoeud F."/>
            <person name="Deschamps P."/>
            <person name="Dittami S.M."/>
            <person name="Gabaldon T."/>
            <person name="Gachon C.M."/>
            <person name="Groisillier A."/>
            <person name="Herve C."/>
            <person name="Jabbari K."/>
            <person name="Katinka M."/>
            <person name="Kloareg B."/>
            <person name="Kowalczyk N."/>
            <person name="Labadie K."/>
            <person name="Leblanc C."/>
            <person name="Lopez P.J."/>
            <person name="McLachlan D.H."/>
            <person name="Meslet-Cladiere L."/>
            <person name="Moustafa A."/>
            <person name="Nehr Z."/>
            <person name="Nyvall Collen P."/>
            <person name="Panaud O."/>
            <person name="Partensky F."/>
            <person name="Poulain J."/>
            <person name="Rensing S.A."/>
            <person name="Rousvoal S."/>
            <person name="Samson G."/>
            <person name="Symeonidi A."/>
            <person name="Weissenbach J."/>
            <person name="Zambounis A."/>
            <person name="Wincker P."/>
            <person name="Boyen C."/>
        </authorList>
    </citation>
    <scope>NUCLEOTIDE SEQUENCE [LARGE SCALE GENOMIC DNA]</scope>
    <source>
        <strain evidence="2">cv. Stackhouse</strain>
    </source>
</reference>
<evidence type="ECO:0000313" key="1">
    <source>
        <dbReference type="EMBL" id="CDF33987.1"/>
    </source>
</evidence>
<dbReference type="RefSeq" id="XP_005713806.1">
    <property type="nucleotide sequence ID" value="XM_005713749.1"/>
</dbReference>
<name>R7Q650_CHOCR</name>
<dbReference type="Proteomes" id="UP000012073">
    <property type="component" value="Unassembled WGS sequence"/>
</dbReference>
<protein>
    <submittedName>
        <fullName evidence="1">Uncharacterized protein</fullName>
    </submittedName>
</protein>
<gene>
    <name evidence="1" type="ORF">CHC_T00002487001</name>
</gene>
<dbReference type="Gramene" id="CDF33987">
    <property type="protein sequence ID" value="CDF33987"/>
    <property type="gene ID" value="CHC_T00002487001"/>
</dbReference>
<dbReference type="GeneID" id="17321523"/>
<organism evidence="1 2">
    <name type="scientific">Chondrus crispus</name>
    <name type="common">Carrageen Irish moss</name>
    <name type="synonym">Polymorpha crispa</name>
    <dbReference type="NCBI Taxonomy" id="2769"/>
    <lineage>
        <taxon>Eukaryota</taxon>
        <taxon>Rhodophyta</taxon>
        <taxon>Florideophyceae</taxon>
        <taxon>Rhodymeniophycidae</taxon>
        <taxon>Gigartinales</taxon>
        <taxon>Gigartinaceae</taxon>
        <taxon>Chondrus</taxon>
    </lineage>
</organism>
<sequence>MTRLDHFTASGEVSLYTYHANLVYIFDPYGRNPGMSRHTANKLMRWALKLSACLYVIEHLPGERHVWADLLTRWAVKPGIIVKCIKLVTLFYAPITTETKTKYDWSTSSDFYKARRETKE</sequence>
<dbReference type="OrthoDB" id="123026at2759"/>
<proteinExistence type="predicted"/>
<accession>R7Q650</accession>
<dbReference type="EMBL" id="HG001664">
    <property type="protein sequence ID" value="CDF33987.1"/>
    <property type="molecule type" value="Genomic_DNA"/>
</dbReference>
<evidence type="ECO:0000313" key="2">
    <source>
        <dbReference type="Proteomes" id="UP000012073"/>
    </source>
</evidence>